<organism evidence="1 2">
    <name type="scientific">Paenibacillus sepulcri</name>
    <dbReference type="NCBI Taxonomy" id="359917"/>
    <lineage>
        <taxon>Bacteria</taxon>
        <taxon>Bacillati</taxon>
        <taxon>Bacillota</taxon>
        <taxon>Bacilli</taxon>
        <taxon>Bacillales</taxon>
        <taxon>Paenibacillaceae</taxon>
        <taxon>Paenibacillus</taxon>
    </lineage>
</organism>
<dbReference type="Gene3D" id="1.10.2020.10">
    <property type="entry name" value="uronate isomerase, domain 2, chain A"/>
    <property type="match status" value="1"/>
</dbReference>
<gene>
    <name evidence="1" type="ORF">K0U00_34475</name>
</gene>
<feature type="non-terminal residue" evidence="1">
    <location>
        <position position="62"/>
    </location>
</feature>
<dbReference type="Proteomes" id="UP001519887">
    <property type="component" value="Unassembled WGS sequence"/>
</dbReference>
<comment type="caution">
    <text evidence="1">The sequence shown here is derived from an EMBL/GenBank/DDBJ whole genome shotgun (WGS) entry which is preliminary data.</text>
</comment>
<evidence type="ECO:0000313" key="2">
    <source>
        <dbReference type="Proteomes" id="UP001519887"/>
    </source>
</evidence>
<evidence type="ECO:0008006" key="3">
    <source>
        <dbReference type="Google" id="ProtNLM"/>
    </source>
</evidence>
<name>A0ABS7CE20_9BACL</name>
<reference evidence="1 2" key="1">
    <citation type="submission" date="2021-07" db="EMBL/GenBank/DDBJ databases">
        <title>Paenibacillus radiodurans sp. nov., isolated from the southeastern edge of Tengger Desert.</title>
        <authorList>
            <person name="Zhang G."/>
        </authorList>
    </citation>
    <scope>NUCLEOTIDE SEQUENCE [LARGE SCALE GENOMIC DNA]</scope>
    <source>
        <strain evidence="1 2">CCM 7311</strain>
    </source>
</reference>
<evidence type="ECO:0000313" key="1">
    <source>
        <dbReference type="EMBL" id="MBW7459169.1"/>
    </source>
</evidence>
<protein>
    <recommendedName>
        <fullName evidence="3">Amidohydrolase</fullName>
    </recommendedName>
</protein>
<dbReference type="Gene3D" id="3.20.20.140">
    <property type="entry name" value="Metal-dependent hydrolases"/>
    <property type="match status" value="1"/>
</dbReference>
<proteinExistence type="predicted"/>
<keyword evidence="2" id="KW-1185">Reference proteome</keyword>
<dbReference type="EMBL" id="JAHZIK010001513">
    <property type="protein sequence ID" value="MBW7459169.1"/>
    <property type="molecule type" value="Genomic_DNA"/>
</dbReference>
<accession>A0ABS7CE20</accession>
<sequence length="62" mass="7254">MSSIHEYIQQIRMIDGHEHLATPQIRKKENHDFFSLMHYLDSDLVTAGMERGILSRRSQLGD</sequence>